<dbReference type="Proteomes" id="UP000010729">
    <property type="component" value="Unassembled WGS sequence"/>
</dbReference>
<gene>
    <name evidence="2" type="ORF">D477_021003</name>
</gene>
<feature type="compositionally biased region" description="Low complexity" evidence="1">
    <location>
        <begin position="39"/>
        <end position="48"/>
    </location>
</feature>
<comment type="caution">
    <text evidence="2">The sequence shown here is derived from an EMBL/GenBank/DDBJ whole genome shotgun (WGS) entry which is preliminary data.</text>
</comment>
<proteinExistence type="predicted"/>
<organism evidence="2 3">
    <name type="scientific">Arthrobacter crystallopoietes BAB-32</name>
    <dbReference type="NCBI Taxonomy" id="1246476"/>
    <lineage>
        <taxon>Bacteria</taxon>
        <taxon>Bacillati</taxon>
        <taxon>Actinomycetota</taxon>
        <taxon>Actinomycetes</taxon>
        <taxon>Micrococcales</taxon>
        <taxon>Micrococcaceae</taxon>
        <taxon>Crystallibacter</taxon>
    </lineage>
</organism>
<name>N1UWZ7_9MICC</name>
<keyword evidence="3" id="KW-1185">Reference proteome</keyword>
<dbReference type="EMBL" id="ANPE02000299">
    <property type="protein sequence ID" value="EMY32274.1"/>
    <property type="molecule type" value="Genomic_DNA"/>
</dbReference>
<sequence>MTDTADLAPLFASAEAWMAHDPDPQTVQELQDLLDGARAEGPAGAGARQELADSFSGPLQFGTA</sequence>
<feature type="region of interest" description="Disordered" evidence="1">
    <location>
        <begin position="37"/>
        <end position="64"/>
    </location>
</feature>
<feature type="non-terminal residue" evidence="2">
    <location>
        <position position="64"/>
    </location>
</feature>
<protein>
    <submittedName>
        <fullName evidence="2">Phosphoglucomutase/phosphomannomutase</fullName>
    </submittedName>
</protein>
<reference evidence="2 3" key="1">
    <citation type="journal article" date="2013" name="Genome Announc.">
        <title>Draft Genome Sequence of Arthrobacter crystallopoietes Strain BAB-32, Revealing Genes for Bioremediation.</title>
        <authorList>
            <person name="Joshi M.N."/>
            <person name="Pandit A.S."/>
            <person name="Sharma A."/>
            <person name="Pandya R.V."/>
            <person name="Desai S.M."/>
            <person name="Saxena A.K."/>
            <person name="Bagatharia S.B."/>
        </authorList>
    </citation>
    <scope>NUCLEOTIDE SEQUENCE [LARGE SCALE GENOMIC DNA]</scope>
    <source>
        <strain evidence="2 3">BAB-32</strain>
    </source>
</reference>
<dbReference type="AlphaFoldDB" id="N1UWZ7"/>
<accession>N1UWZ7</accession>
<evidence type="ECO:0000313" key="3">
    <source>
        <dbReference type="Proteomes" id="UP000010729"/>
    </source>
</evidence>
<evidence type="ECO:0000256" key="1">
    <source>
        <dbReference type="SAM" id="MobiDB-lite"/>
    </source>
</evidence>
<evidence type="ECO:0000313" key="2">
    <source>
        <dbReference type="EMBL" id="EMY32274.1"/>
    </source>
</evidence>